<accession>A0A1T4WCW5</accession>
<dbReference type="RefSeq" id="WP_078921952.1">
    <property type="nucleotide sequence ID" value="NZ_FUYB01000005.1"/>
</dbReference>
<evidence type="ECO:0000259" key="3">
    <source>
        <dbReference type="Pfam" id="PF21304"/>
    </source>
</evidence>
<organism evidence="4 5">
    <name type="scientific">Thiothrix eikelboomii</name>
    <dbReference type="NCBI Taxonomy" id="92487"/>
    <lineage>
        <taxon>Bacteria</taxon>
        <taxon>Pseudomonadati</taxon>
        <taxon>Pseudomonadota</taxon>
        <taxon>Gammaproteobacteria</taxon>
        <taxon>Thiotrichales</taxon>
        <taxon>Thiotrichaceae</taxon>
        <taxon>Thiothrix</taxon>
    </lineage>
</organism>
<dbReference type="Pfam" id="PF13511">
    <property type="entry name" value="DUF4124"/>
    <property type="match status" value="1"/>
</dbReference>
<evidence type="ECO:0000256" key="1">
    <source>
        <dbReference type="SAM" id="SignalP"/>
    </source>
</evidence>
<gene>
    <name evidence="4" type="ORF">SAMN02745130_01476</name>
</gene>
<dbReference type="InterPro" id="IPR038591">
    <property type="entry name" value="NolW-like_sf"/>
</dbReference>
<evidence type="ECO:0000313" key="4">
    <source>
        <dbReference type="EMBL" id="SKA75130.1"/>
    </source>
</evidence>
<dbReference type="Gene3D" id="3.55.50.30">
    <property type="match status" value="1"/>
</dbReference>
<dbReference type="InterPro" id="IPR049034">
    <property type="entry name" value="T3S_SPI-1_N0"/>
</dbReference>
<dbReference type="AlphaFoldDB" id="A0A1T4WCW5"/>
<sequence length="216" mass="24874">MLVRILIVCLLLLTKAAWAAPLTWSQQAYSHFSDQEPLVDLLQTLASTQKVPVVLSPQIKDVVSLHYKQQLPEVIFDNLVKTYGLIWFFDGETLYVYKENEAQRGSVSLEKMTPQAFTTAMKRLNVLDSQYHWEVSEVDNMIYFTGPERFVSSVLDMAKMMDNQKLERPQVYKWIDAKGQVNYSNERPTSTNAEVNKDVATKERFPGFDVVDVINR</sequence>
<proteinExistence type="predicted"/>
<feature type="domain" description="SPI-1 type 3 secretion system secretin N0" evidence="3">
    <location>
        <begin position="35"/>
        <end position="97"/>
    </location>
</feature>
<dbReference type="OrthoDB" id="9775455at2"/>
<name>A0A1T4WCW5_9GAMM</name>
<reference evidence="4 5" key="1">
    <citation type="submission" date="2017-02" db="EMBL/GenBank/DDBJ databases">
        <authorList>
            <person name="Peterson S.W."/>
        </authorList>
    </citation>
    <scope>NUCLEOTIDE SEQUENCE [LARGE SCALE GENOMIC DNA]</scope>
    <source>
        <strain evidence="4 5">ATCC 49788</strain>
    </source>
</reference>
<evidence type="ECO:0000313" key="5">
    <source>
        <dbReference type="Proteomes" id="UP000190460"/>
    </source>
</evidence>
<dbReference type="Pfam" id="PF21304">
    <property type="entry name" value="T3S_SPI-1_N0"/>
    <property type="match status" value="1"/>
</dbReference>
<dbReference type="InterPro" id="IPR025392">
    <property type="entry name" value="DUF4124"/>
</dbReference>
<dbReference type="Proteomes" id="UP000190460">
    <property type="component" value="Unassembled WGS sequence"/>
</dbReference>
<dbReference type="STRING" id="92487.SAMN02745130_01476"/>
<feature type="chain" id="PRO_5012888348" evidence="1">
    <location>
        <begin position="20"/>
        <end position="216"/>
    </location>
</feature>
<dbReference type="Gene3D" id="3.30.1370.120">
    <property type="match status" value="1"/>
</dbReference>
<feature type="signal peptide" evidence="1">
    <location>
        <begin position="1"/>
        <end position="19"/>
    </location>
</feature>
<keyword evidence="5" id="KW-1185">Reference proteome</keyword>
<keyword evidence="1" id="KW-0732">Signal</keyword>
<protein>
    <submittedName>
        <fullName evidence="4">Uncharacterized protein</fullName>
    </submittedName>
</protein>
<feature type="domain" description="DUF4124" evidence="2">
    <location>
        <begin position="170"/>
        <end position="195"/>
    </location>
</feature>
<evidence type="ECO:0000259" key="2">
    <source>
        <dbReference type="Pfam" id="PF13511"/>
    </source>
</evidence>
<dbReference type="EMBL" id="FUYB01000005">
    <property type="protein sequence ID" value="SKA75130.1"/>
    <property type="molecule type" value="Genomic_DNA"/>
</dbReference>